<gene>
    <name evidence="1" type="ORF">SAMN06265350_101128</name>
</gene>
<accession>A0A521AFV0</accession>
<keyword evidence="2" id="KW-1185">Reference proteome</keyword>
<dbReference type="Proteomes" id="UP000315971">
    <property type="component" value="Unassembled WGS sequence"/>
</dbReference>
<sequence>MDDLNKQLLNMELAKKQKKLLEGLIMQLQKDFNEVGIQPDLSNLPPAIYDDLKSRLLPVIQELIEKHSDKFFILLYRIDIPEQAAKQVFAMDESIAKAERFTEMILERELKKVIIKYYFVNK</sequence>
<reference evidence="1 2" key="1">
    <citation type="submission" date="2017-05" db="EMBL/GenBank/DDBJ databases">
        <authorList>
            <person name="Varghese N."/>
            <person name="Submissions S."/>
        </authorList>
    </citation>
    <scope>NUCLEOTIDE SEQUENCE [LARGE SCALE GENOMIC DNA]</scope>
    <source>
        <strain evidence="1 2">DSM 21342</strain>
    </source>
</reference>
<name>A0A521AFV0_9SPHI</name>
<organism evidence="1 2">
    <name type="scientific">Solitalea koreensis</name>
    <dbReference type="NCBI Taxonomy" id="543615"/>
    <lineage>
        <taxon>Bacteria</taxon>
        <taxon>Pseudomonadati</taxon>
        <taxon>Bacteroidota</taxon>
        <taxon>Sphingobacteriia</taxon>
        <taxon>Sphingobacteriales</taxon>
        <taxon>Sphingobacteriaceae</taxon>
        <taxon>Solitalea</taxon>
    </lineage>
</organism>
<dbReference type="AlphaFoldDB" id="A0A521AFV0"/>
<protein>
    <submittedName>
        <fullName evidence="1">Uncharacterized protein</fullName>
    </submittedName>
</protein>
<dbReference type="EMBL" id="FXSZ01000001">
    <property type="protein sequence ID" value="SMO33671.1"/>
    <property type="molecule type" value="Genomic_DNA"/>
</dbReference>
<evidence type="ECO:0000313" key="1">
    <source>
        <dbReference type="EMBL" id="SMO33671.1"/>
    </source>
</evidence>
<evidence type="ECO:0000313" key="2">
    <source>
        <dbReference type="Proteomes" id="UP000315971"/>
    </source>
</evidence>
<proteinExistence type="predicted"/>